<sequence length="100" mass="11109">MTRSKGNKRPRVCEDSLRSDASQELVPCVQNREYGTRMSILMNRANSYEIGIQVKLSEKKINEHLCTVPVSRDTLPFGYASFNGDSEDLAKLLGGSKDGV</sequence>
<evidence type="ECO:0000313" key="2">
    <source>
        <dbReference type="Proteomes" id="UP001280121"/>
    </source>
</evidence>
<evidence type="ECO:0000313" key="1">
    <source>
        <dbReference type="EMBL" id="KAK2644201.1"/>
    </source>
</evidence>
<name>A0AAD9TXW6_9ROSI</name>
<gene>
    <name evidence="1" type="ORF">Ddye_019396</name>
</gene>
<dbReference type="AlphaFoldDB" id="A0AAD9TXW6"/>
<accession>A0AAD9TXW6</accession>
<comment type="caution">
    <text evidence="1">The sequence shown here is derived from an EMBL/GenBank/DDBJ whole genome shotgun (WGS) entry which is preliminary data.</text>
</comment>
<reference evidence="1" key="1">
    <citation type="journal article" date="2023" name="Plant J.">
        <title>Genome sequences and population genomics provide insights into the demographic history, inbreeding, and mutation load of two 'living fossil' tree species of Dipteronia.</title>
        <authorList>
            <person name="Feng Y."/>
            <person name="Comes H.P."/>
            <person name="Chen J."/>
            <person name="Zhu S."/>
            <person name="Lu R."/>
            <person name="Zhang X."/>
            <person name="Li P."/>
            <person name="Qiu J."/>
            <person name="Olsen K.M."/>
            <person name="Qiu Y."/>
        </authorList>
    </citation>
    <scope>NUCLEOTIDE SEQUENCE</scope>
    <source>
        <strain evidence="1">KIB01</strain>
    </source>
</reference>
<organism evidence="1 2">
    <name type="scientific">Dipteronia dyeriana</name>
    <dbReference type="NCBI Taxonomy" id="168575"/>
    <lineage>
        <taxon>Eukaryota</taxon>
        <taxon>Viridiplantae</taxon>
        <taxon>Streptophyta</taxon>
        <taxon>Embryophyta</taxon>
        <taxon>Tracheophyta</taxon>
        <taxon>Spermatophyta</taxon>
        <taxon>Magnoliopsida</taxon>
        <taxon>eudicotyledons</taxon>
        <taxon>Gunneridae</taxon>
        <taxon>Pentapetalae</taxon>
        <taxon>rosids</taxon>
        <taxon>malvids</taxon>
        <taxon>Sapindales</taxon>
        <taxon>Sapindaceae</taxon>
        <taxon>Hippocastanoideae</taxon>
        <taxon>Acereae</taxon>
        <taxon>Dipteronia</taxon>
    </lineage>
</organism>
<proteinExistence type="predicted"/>
<dbReference type="Proteomes" id="UP001280121">
    <property type="component" value="Unassembled WGS sequence"/>
</dbReference>
<keyword evidence="2" id="KW-1185">Reference proteome</keyword>
<dbReference type="EMBL" id="JANJYI010000006">
    <property type="protein sequence ID" value="KAK2644201.1"/>
    <property type="molecule type" value="Genomic_DNA"/>
</dbReference>
<protein>
    <submittedName>
        <fullName evidence="1">Uncharacterized protein</fullName>
    </submittedName>
</protein>